<evidence type="ECO:0000313" key="3">
    <source>
        <dbReference type="EMBL" id="KAK6292562.1"/>
    </source>
</evidence>
<feature type="chain" id="PRO_5042969749" evidence="2">
    <location>
        <begin position="18"/>
        <end position="89"/>
    </location>
</feature>
<comment type="caution">
    <text evidence="3">The sequence shown here is derived from an EMBL/GenBank/DDBJ whole genome shotgun (WGS) entry which is preliminary data.</text>
</comment>
<evidence type="ECO:0000256" key="2">
    <source>
        <dbReference type="SAM" id="SignalP"/>
    </source>
</evidence>
<organism evidence="3 4">
    <name type="scientific">Coregonus suidteri</name>
    <dbReference type="NCBI Taxonomy" id="861788"/>
    <lineage>
        <taxon>Eukaryota</taxon>
        <taxon>Metazoa</taxon>
        <taxon>Chordata</taxon>
        <taxon>Craniata</taxon>
        <taxon>Vertebrata</taxon>
        <taxon>Euteleostomi</taxon>
        <taxon>Actinopterygii</taxon>
        <taxon>Neopterygii</taxon>
        <taxon>Teleostei</taxon>
        <taxon>Protacanthopterygii</taxon>
        <taxon>Salmoniformes</taxon>
        <taxon>Salmonidae</taxon>
        <taxon>Coregoninae</taxon>
        <taxon>Coregonus</taxon>
    </lineage>
</organism>
<feature type="transmembrane region" description="Helical" evidence="1">
    <location>
        <begin position="43"/>
        <end position="64"/>
    </location>
</feature>
<keyword evidence="1" id="KW-1133">Transmembrane helix</keyword>
<keyword evidence="1" id="KW-0472">Membrane</keyword>
<reference evidence="3 4" key="1">
    <citation type="submission" date="2021-04" db="EMBL/GenBank/DDBJ databases">
        <authorList>
            <person name="De Guttry C."/>
            <person name="Zahm M."/>
            <person name="Klopp C."/>
            <person name="Cabau C."/>
            <person name="Louis A."/>
            <person name="Berthelot C."/>
            <person name="Parey E."/>
            <person name="Roest Crollius H."/>
            <person name="Montfort J."/>
            <person name="Robinson-Rechavi M."/>
            <person name="Bucao C."/>
            <person name="Bouchez O."/>
            <person name="Gislard M."/>
            <person name="Lluch J."/>
            <person name="Milhes M."/>
            <person name="Lampietro C."/>
            <person name="Lopez Roques C."/>
            <person name="Donnadieu C."/>
            <person name="Braasch I."/>
            <person name="Desvignes T."/>
            <person name="Postlethwait J."/>
            <person name="Bobe J."/>
            <person name="Wedekind C."/>
            <person name="Guiguen Y."/>
        </authorList>
    </citation>
    <scope>NUCLEOTIDE SEQUENCE [LARGE SCALE GENOMIC DNA]</scope>
    <source>
        <strain evidence="3">Cs_M1</strain>
        <tissue evidence="3">Blood</tissue>
    </source>
</reference>
<keyword evidence="4" id="KW-1185">Reference proteome</keyword>
<protein>
    <submittedName>
        <fullName evidence="3">Uncharacterized protein</fullName>
    </submittedName>
</protein>
<evidence type="ECO:0000256" key="1">
    <source>
        <dbReference type="SAM" id="Phobius"/>
    </source>
</evidence>
<feature type="signal peptide" evidence="2">
    <location>
        <begin position="1"/>
        <end position="17"/>
    </location>
</feature>
<keyword evidence="2" id="KW-0732">Signal</keyword>
<keyword evidence="1" id="KW-0812">Transmembrane</keyword>
<gene>
    <name evidence="3" type="ORF">J4Q44_G00371460</name>
</gene>
<accession>A0AAN8KHH6</accession>
<proteinExistence type="predicted"/>
<dbReference type="EMBL" id="JAGTTL010000038">
    <property type="protein sequence ID" value="KAK6292562.1"/>
    <property type="molecule type" value="Genomic_DNA"/>
</dbReference>
<name>A0AAN8KHH6_9TELE</name>
<dbReference type="AlphaFoldDB" id="A0AAN8KHH6"/>
<evidence type="ECO:0000313" key="4">
    <source>
        <dbReference type="Proteomes" id="UP001356427"/>
    </source>
</evidence>
<dbReference type="Proteomes" id="UP001356427">
    <property type="component" value="Unassembled WGS sequence"/>
</dbReference>
<sequence length="89" mass="9967">MTLLIWMFTWLLQEYSAMCDLPASVNVTLQPFCPHPDVVSRDTQVSVVLCLLVVLSGICMALLVHTGFICLNKPLPEILDNDPKHTSRL</sequence>